<dbReference type="Pfam" id="PF07687">
    <property type="entry name" value="M20_dimer"/>
    <property type="match status" value="1"/>
</dbReference>
<gene>
    <name evidence="3" type="ORF">LTR84_001013</name>
</gene>
<organism evidence="3 4">
    <name type="scientific">Exophiala bonariae</name>
    <dbReference type="NCBI Taxonomy" id="1690606"/>
    <lineage>
        <taxon>Eukaryota</taxon>
        <taxon>Fungi</taxon>
        <taxon>Dikarya</taxon>
        <taxon>Ascomycota</taxon>
        <taxon>Pezizomycotina</taxon>
        <taxon>Eurotiomycetes</taxon>
        <taxon>Chaetothyriomycetidae</taxon>
        <taxon>Chaetothyriales</taxon>
        <taxon>Herpotrichiellaceae</taxon>
        <taxon>Exophiala</taxon>
    </lineage>
</organism>
<dbReference type="GeneID" id="89969235"/>
<dbReference type="Pfam" id="PF01546">
    <property type="entry name" value="Peptidase_M20"/>
    <property type="match status" value="1"/>
</dbReference>
<dbReference type="SUPFAM" id="SSF55031">
    <property type="entry name" value="Bacterial exopeptidase dimerisation domain"/>
    <property type="match status" value="1"/>
</dbReference>
<dbReference type="Gene3D" id="3.10.129.10">
    <property type="entry name" value="Hotdog Thioesterase"/>
    <property type="match status" value="1"/>
</dbReference>
<proteinExistence type="inferred from homology"/>
<dbReference type="PANTHER" id="PTHR30575">
    <property type="entry name" value="PEPTIDASE M20"/>
    <property type="match status" value="1"/>
</dbReference>
<dbReference type="InterPro" id="IPR052030">
    <property type="entry name" value="Peptidase_M20/M20A_hydrolases"/>
</dbReference>
<dbReference type="SUPFAM" id="SSF53187">
    <property type="entry name" value="Zn-dependent exopeptidases"/>
    <property type="match status" value="1"/>
</dbReference>
<dbReference type="InterPro" id="IPR002933">
    <property type="entry name" value="Peptidase_M20"/>
</dbReference>
<dbReference type="InterPro" id="IPR036264">
    <property type="entry name" value="Bact_exopeptidase_dim_dom"/>
</dbReference>
<dbReference type="FunFam" id="3.30.70.360:FF:000004">
    <property type="entry name" value="Peptidase M20 domain-containing protein 2"/>
    <property type="match status" value="1"/>
</dbReference>
<dbReference type="AlphaFoldDB" id="A0AAV9NUY2"/>
<reference evidence="3 4" key="1">
    <citation type="submission" date="2023-08" db="EMBL/GenBank/DDBJ databases">
        <title>Black Yeasts Isolated from many extreme environments.</title>
        <authorList>
            <person name="Coleine C."/>
            <person name="Stajich J.E."/>
            <person name="Selbmann L."/>
        </authorList>
    </citation>
    <scope>NUCLEOTIDE SEQUENCE [LARGE SCALE GENOMIC DNA]</scope>
    <source>
        <strain evidence="3 4">CCFEE 5792</strain>
    </source>
</reference>
<dbReference type="NCBIfam" id="TIGR01891">
    <property type="entry name" value="amidohydrolases"/>
    <property type="match status" value="1"/>
</dbReference>
<dbReference type="GO" id="GO:0016805">
    <property type="term" value="F:dipeptidase activity"/>
    <property type="evidence" value="ECO:0007669"/>
    <property type="project" value="TreeGrafter"/>
</dbReference>
<dbReference type="InterPro" id="IPR011650">
    <property type="entry name" value="Peptidase_M20_dimer"/>
</dbReference>
<comment type="caution">
    <text evidence="3">The sequence shown here is derived from an EMBL/GenBank/DDBJ whole genome shotgun (WGS) entry which is preliminary data.</text>
</comment>
<sequence length="763" mass="83327">MSPARLSEDLTTEKLCKQVVRSIEDHEPELFAINKHIHDHPEIRFEEVQAHDGICDLLETMGYSVERHAYGLSTSFEAEYGTGGRVVVFNAEYDALPGIGHACGHNLIATSSIASFIAVAEAIRDSRISGRVRLLGTPAEESGGGKIKLIQAGAYQGIDACMMSHPGPASSKSDDGKLTLDGTSATTSLARKKVNVTFKGQNAHAGLNPWDGTNALDAVVASYVNISLLRQQTQQTARIHGVIRNGGMEPNLIPDEASLEYFIRDTSAVSVNSMAKMIEACFNAGAQATGCSLECVWDDECDYKDLRPNMTIARSFTQHMSNIGRKYLVDGRSLPMGASTDMGNVCYEVPSFHGSFSVGPEIPGASPHNPEFATAAGTKSAFLLAMDCAKGMAMTAYDILANDAIAAEEGDFLNIFKSLPLYDWSQLAIASSRLMQLFRTAARRQARFAAVGRTWYRRAQHDFHGPHKEYFQHPGQTPVPDATPYVLPRPIPVIQGSAGPSRIVRAARSVSWAILFYVLGTAAGTALITWQYLQPPFEQGSPEDEEMIEEILDTLETHPLVESLREEQWIEDNRYASQLRGIGPGLHLVWERLTGTQGITAKAFRHPSQECTMLVFFLGFGMEGWPDVIHGGILTTLLQEGVDQHIHNFYAHEGTAQEQVISVDFKKPVRPGEIYAILVPPGATETNPTPGQKVVQLVPILMHMEAAPRVRSSFDATSNQDQHVIDVRTPGAVDTTHAVGTTQVRLLVDNQHAELDQKDGDSP</sequence>
<accession>A0AAV9NUY2</accession>
<dbReference type="SUPFAM" id="SSF54637">
    <property type="entry name" value="Thioesterase/thiol ester dehydrase-isomerase"/>
    <property type="match status" value="1"/>
</dbReference>
<dbReference type="Proteomes" id="UP001358417">
    <property type="component" value="Unassembled WGS sequence"/>
</dbReference>
<dbReference type="EMBL" id="JAVRRD010000001">
    <property type="protein sequence ID" value="KAK5065177.1"/>
    <property type="molecule type" value="Genomic_DNA"/>
</dbReference>
<dbReference type="RefSeq" id="XP_064712501.1">
    <property type="nucleotide sequence ID" value="XM_064844641.1"/>
</dbReference>
<dbReference type="InterPro" id="IPR029069">
    <property type="entry name" value="HotDog_dom_sf"/>
</dbReference>
<protein>
    <recommendedName>
        <fullName evidence="2">Peptidase M20 dimerisation domain-containing protein</fullName>
    </recommendedName>
</protein>
<keyword evidence="4" id="KW-1185">Reference proteome</keyword>
<dbReference type="PANTHER" id="PTHR30575:SF0">
    <property type="entry name" value="XAA-ARG DIPEPTIDASE"/>
    <property type="match status" value="1"/>
</dbReference>
<feature type="domain" description="Peptidase M20 dimerisation" evidence="2">
    <location>
        <begin position="193"/>
        <end position="285"/>
    </location>
</feature>
<dbReference type="InterPro" id="IPR017439">
    <property type="entry name" value="Amidohydrolase"/>
</dbReference>
<evidence type="ECO:0000259" key="2">
    <source>
        <dbReference type="Pfam" id="PF07687"/>
    </source>
</evidence>
<evidence type="ECO:0000256" key="1">
    <source>
        <dbReference type="ARBA" id="ARBA00006247"/>
    </source>
</evidence>
<evidence type="ECO:0000313" key="4">
    <source>
        <dbReference type="Proteomes" id="UP001358417"/>
    </source>
</evidence>
<evidence type="ECO:0000313" key="3">
    <source>
        <dbReference type="EMBL" id="KAK5065177.1"/>
    </source>
</evidence>
<dbReference type="CDD" id="cd05672">
    <property type="entry name" value="M20_ACY1L2-like"/>
    <property type="match status" value="1"/>
</dbReference>
<dbReference type="Gene3D" id="3.30.70.360">
    <property type="match status" value="1"/>
</dbReference>
<comment type="similarity">
    <text evidence="1">Belongs to the peptidase M20A family.</text>
</comment>
<name>A0AAV9NUY2_9EURO</name>
<dbReference type="Gene3D" id="3.40.630.10">
    <property type="entry name" value="Zn peptidases"/>
    <property type="match status" value="1"/>
</dbReference>